<dbReference type="RefSeq" id="WP_150393756.1">
    <property type="nucleotide sequence ID" value="NZ_RZJP01000001.1"/>
</dbReference>
<keyword evidence="1" id="KW-1133">Transmembrane helix</keyword>
<feature type="transmembrane region" description="Helical" evidence="1">
    <location>
        <begin position="138"/>
        <end position="165"/>
    </location>
</feature>
<proteinExistence type="predicted"/>
<organism evidence="2 3">
    <name type="scientific">Bifidobacterium callitrichos</name>
    <dbReference type="NCBI Taxonomy" id="762209"/>
    <lineage>
        <taxon>Bacteria</taxon>
        <taxon>Bacillati</taxon>
        <taxon>Actinomycetota</taxon>
        <taxon>Actinomycetes</taxon>
        <taxon>Bifidobacteriales</taxon>
        <taxon>Bifidobacteriaceae</taxon>
        <taxon>Bifidobacterium</taxon>
    </lineage>
</organism>
<feature type="transmembrane region" description="Helical" evidence="1">
    <location>
        <begin position="270"/>
        <end position="293"/>
    </location>
</feature>
<gene>
    <name evidence="2" type="ORF">EMB92_03405</name>
</gene>
<feature type="transmembrane region" description="Helical" evidence="1">
    <location>
        <begin position="405"/>
        <end position="428"/>
    </location>
</feature>
<evidence type="ECO:0000313" key="2">
    <source>
        <dbReference type="EMBL" id="KAA8817605.1"/>
    </source>
</evidence>
<accession>A0A5M9ZF81</accession>
<keyword evidence="1" id="KW-0472">Membrane</keyword>
<feature type="transmembrane region" description="Helical" evidence="1">
    <location>
        <begin position="12"/>
        <end position="32"/>
    </location>
</feature>
<keyword evidence="1" id="KW-0812">Transmembrane</keyword>
<sequence>MGREQKTQTDWLHALILRMGLPLGLGALFRLLAMKYVDSYAQSYPTTMSAFIPRLGIWQSFGLLAAVWTCHWIYRRWDDSARDDGPYWLIRRIIDPLFILAWIVTALALIFVFVAWATGSVVPGTSMYDRYWPMSWQYFMGIVLSTLTNGPMIATLTAALTLWIIHDWYRRRFQFPTFGDQALDTVISIIFLVAGSIVFTSFALLIVRHVFAGTELSYLTAKPWPRDAKYMAELLFSSGMLPALILFRSSSLLQGTLDVQFPKGMRMPSVGHWVVESAKNLIGMVSLLILLASLEPLTATSGRRWTVVATGLLDSLGEYTPWMIILFSICMTGRRTLNDSISTWMTVGAIGSAAAGCWFLYRHIAQSVAIHVNPFEGIVAWYQGLQQTLMFGYKLDMAGFKSANLTLWGLLLGLIILLVIMSLMFVLFTSFLGGGGSATGAAGGEGGSDSSYGSDSDRSASRTITDTFGNPIITIRHGLTGDYAYDLTGNRIGRVDQTPFGETLHTDQGDYHVRDGFAGKIIEHDGNTIGHLDDDGTYHKN</sequence>
<feature type="transmembrane region" description="Helical" evidence="1">
    <location>
        <begin position="52"/>
        <end position="74"/>
    </location>
</feature>
<feature type="transmembrane region" description="Helical" evidence="1">
    <location>
        <begin position="341"/>
        <end position="361"/>
    </location>
</feature>
<feature type="transmembrane region" description="Helical" evidence="1">
    <location>
        <begin position="305"/>
        <end position="329"/>
    </location>
</feature>
<comment type="caution">
    <text evidence="2">The sequence shown here is derived from an EMBL/GenBank/DDBJ whole genome shotgun (WGS) entry which is preliminary data.</text>
</comment>
<reference evidence="2 3" key="1">
    <citation type="journal article" date="2019" name="Syst. Appl. Microbiol.">
        <title>Characterization of Bifidobacterium species in feaces of the Egyptian fruit bat: Description of B. vespertilionis sp. nov. and B. rousetti sp. nov.</title>
        <authorList>
            <person name="Modesto M."/>
            <person name="Satti M."/>
            <person name="Watanabe K."/>
            <person name="Puglisi E."/>
            <person name="Morelli L."/>
            <person name="Huang C.-H."/>
            <person name="Liou J.-S."/>
            <person name="Miyashita M."/>
            <person name="Tamura T."/>
            <person name="Saito S."/>
            <person name="Mori K."/>
            <person name="Huang L."/>
            <person name="Sciavilla P."/>
            <person name="Sandri C."/>
            <person name="Spiezio C."/>
            <person name="Vitali F."/>
            <person name="Cavalieri D."/>
            <person name="Perpetuini G."/>
            <person name="Tofalo R."/>
            <person name="Bonetti A."/>
            <person name="Arita M."/>
            <person name="Mattarelli P."/>
        </authorList>
    </citation>
    <scope>NUCLEOTIDE SEQUENCE [LARGE SCALE GENOMIC DNA]</scope>
    <source>
        <strain evidence="2 3">RST27</strain>
    </source>
</reference>
<feature type="transmembrane region" description="Helical" evidence="1">
    <location>
        <begin position="186"/>
        <end position="210"/>
    </location>
</feature>
<protein>
    <submittedName>
        <fullName evidence="2">Uncharacterized protein</fullName>
    </submittedName>
</protein>
<feature type="transmembrane region" description="Helical" evidence="1">
    <location>
        <begin position="94"/>
        <end position="118"/>
    </location>
</feature>
<evidence type="ECO:0000256" key="1">
    <source>
        <dbReference type="SAM" id="Phobius"/>
    </source>
</evidence>
<name>A0A5M9ZF81_9BIFI</name>
<dbReference type="Proteomes" id="UP000326060">
    <property type="component" value="Unassembled WGS sequence"/>
</dbReference>
<dbReference type="AlphaFoldDB" id="A0A5M9ZF81"/>
<evidence type="ECO:0000313" key="3">
    <source>
        <dbReference type="Proteomes" id="UP000326060"/>
    </source>
</evidence>
<dbReference type="EMBL" id="RZJP01000001">
    <property type="protein sequence ID" value="KAA8817605.1"/>
    <property type="molecule type" value="Genomic_DNA"/>
</dbReference>